<sequence>MPRRSPARYLAPLAIVAFLLALMVVVTPSGDGGDGSPAASATAEPAATPDPASERSGEPERPARRTYRVRPGDTPSTIAERTGVPLEQLEALNPDIDPQQLAPGQRLRLRR</sequence>
<feature type="compositionally biased region" description="Basic and acidic residues" evidence="1">
    <location>
        <begin position="52"/>
        <end position="63"/>
    </location>
</feature>
<dbReference type="PROSITE" id="PS51782">
    <property type="entry name" value="LYSM"/>
    <property type="match status" value="1"/>
</dbReference>
<organism evidence="3">
    <name type="scientific">uncultured Solirubrobacteraceae bacterium</name>
    <dbReference type="NCBI Taxonomy" id="1162706"/>
    <lineage>
        <taxon>Bacteria</taxon>
        <taxon>Bacillati</taxon>
        <taxon>Actinomycetota</taxon>
        <taxon>Thermoleophilia</taxon>
        <taxon>Solirubrobacterales</taxon>
        <taxon>Solirubrobacteraceae</taxon>
        <taxon>environmental samples</taxon>
    </lineage>
</organism>
<dbReference type="InterPro" id="IPR018392">
    <property type="entry name" value="LysM"/>
</dbReference>
<dbReference type="SUPFAM" id="SSF54106">
    <property type="entry name" value="LysM domain"/>
    <property type="match status" value="1"/>
</dbReference>
<protein>
    <recommendedName>
        <fullName evidence="2">LysM domain-containing protein</fullName>
    </recommendedName>
</protein>
<dbReference type="InterPro" id="IPR036779">
    <property type="entry name" value="LysM_dom_sf"/>
</dbReference>
<dbReference type="Pfam" id="PF01476">
    <property type="entry name" value="LysM"/>
    <property type="match status" value="1"/>
</dbReference>
<gene>
    <name evidence="3" type="ORF">AVDCRST_MAG69-1587</name>
</gene>
<evidence type="ECO:0000313" key="3">
    <source>
        <dbReference type="EMBL" id="CAA9495459.1"/>
    </source>
</evidence>
<feature type="region of interest" description="Disordered" evidence="1">
    <location>
        <begin position="27"/>
        <end position="111"/>
    </location>
</feature>
<reference evidence="3" key="1">
    <citation type="submission" date="2020-02" db="EMBL/GenBank/DDBJ databases">
        <authorList>
            <person name="Meier V. D."/>
        </authorList>
    </citation>
    <scope>NUCLEOTIDE SEQUENCE</scope>
    <source>
        <strain evidence="3">AVDCRST_MAG69</strain>
    </source>
</reference>
<feature type="compositionally biased region" description="Low complexity" evidence="1">
    <location>
        <begin position="36"/>
        <end position="51"/>
    </location>
</feature>
<dbReference type="SMART" id="SM00257">
    <property type="entry name" value="LysM"/>
    <property type="match status" value="1"/>
</dbReference>
<evidence type="ECO:0000259" key="2">
    <source>
        <dbReference type="PROSITE" id="PS51782"/>
    </source>
</evidence>
<proteinExistence type="predicted"/>
<dbReference type="AlphaFoldDB" id="A0A6J4SCP9"/>
<feature type="domain" description="LysM" evidence="2">
    <location>
        <begin position="65"/>
        <end position="109"/>
    </location>
</feature>
<dbReference type="EMBL" id="CADCVP010000169">
    <property type="protein sequence ID" value="CAA9495459.1"/>
    <property type="molecule type" value="Genomic_DNA"/>
</dbReference>
<accession>A0A6J4SCP9</accession>
<dbReference type="Gene3D" id="3.10.350.10">
    <property type="entry name" value="LysM domain"/>
    <property type="match status" value="1"/>
</dbReference>
<dbReference type="CDD" id="cd00118">
    <property type="entry name" value="LysM"/>
    <property type="match status" value="1"/>
</dbReference>
<name>A0A6J4SCP9_9ACTN</name>
<evidence type="ECO:0000256" key="1">
    <source>
        <dbReference type="SAM" id="MobiDB-lite"/>
    </source>
</evidence>